<dbReference type="RefSeq" id="WP_114797005.1">
    <property type="nucleotide sequence ID" value="NZ_QQZY01000007.1"/>
</dbReference>
<reference evidence="1 2" key="1">
    <citation type="submission" date="2018-07" db="EMBL/GenBank/DDBJ databases">
        <title>High-quality-draft genome sequence of Gaiella occulta.</title>
        <authorList>
            <person name="Severino R."/>
            <person name="Froufe H.J.C."/>
            <person name="Rainey F.A."/>
            <person name="Barroso C."/>
            <person name="Albuquerque L."/>
            <person name="Lobo-Da-Cunha A."/>
            <person name="Da Costa M.S."/>
            <person name="Egas C."/>
        </authorList>
    </citation>
    <scope>NUCLEOTIDE SEQUENCE [LARGE SCALE GENOMIC DNA]</scope>
    <source>
        <strain evidence="1 2">F2-233</strain>
    </source>
</reference>
<dbReference type="PANTHER" id="PTHR43739">
    <property type="entry name" value="XYLOGLUCANASE (EUROFUNG)"/>
    <property type="match status" value="1"/>
</dbReference>
<dbReference type="Proteomes" id="UP000254134">
    <property type="component" value="Unassembled WGS sequence"/>
</dbReference>
<comment type="caution">
    <text evidence="1">The sequence shown here is derived from an EMBL/GenBank/DDBJ whole genome shotgun (WGS) entry which is preliminary data.</text>
</comment>
<evidence type="ECO:0000313" key="1">
    <source>
        <dbReference type="EMBL" id="RDI73688.1"/>
    </source>
</evidence>
<keyword evidence="2" id="KW-1185">Reference proteome</keyword>
<dbReference type="OrthoDB" id="9764804at2"/>
<dbReference type="AlphaFoldDB" id="A0A7M2YW88"/>
<dbReference type="PANTHER" id="PTHR43739:SF5">
    <property type="entry name" value="EXO-ALPHA-SIALIDASE"/>
    <property type="match status" value="1"/>
</dbReference>
<organism evidence="1 2">
    <name type="scientific">Gaiella occulta</name>
    <dbReference type="NCBI Taxonomy" id="1002870"/>
    <lineage>
        <taxon>Bacteria</taxon>
        <taxon>Bacillati</taxon>
        <taxon>Actinomycetota</taxon>
        <taxon>Thermoleophilia</taxon>
        <taxon>Gaiellales</taxon>
        <taxon>Gaiellaceae</taxon>
        <taxon>Gaiella</taxon>
    </lineage>
</organism>
<name>A0A7M2YW88_9ACTN</name>
<sequence length="355" mass="38359">MTQLLVGTRKGLFALDGDGTGPFEVTARAFAGESVEYAMRDQRTGRYLASVSSWFYGPRIWFADDPAGEWEQAEGLALPEGEEQALARIWVIAAGEQDGLLYCGGDPGALFESRDGGSTWRLNRGLWDHPTRPDWTPGGGGLCLHTIVPWPGDASRLMVAVSAVGVWLSDDAGTTWRHSNTGIVPEYLPEEARDTPIQHCVHHVRRSPARPERLFMQFHGGIYRSDDAGETWLDVGDGLGSDFGFPIVVDPADPDSAYVIPLDGAGDRVTPGGRVAVYETRDGGGSWRARTEGLPQENAYLTVLREAFDCAGAGPTLELYFGSTSGDVFGSADAGASWFPVAEHLPPVYSVRTAR</sequence>
<dbReference type="EMBL" id="QQZY01000007">
    <property type="protein sequence ID" value="RDI73688.1"/>
    <property type="molecule type" value="Genomic_DNA"/>
</dbReference>
<dbReference type="GO" id="GO:0010411">
    <property type="term" value="P:xyloglucan metabolic process"/>
    <property type="evidence" value="ECO:0007669"/>
    <property type="project" value="TreeGrafter"/>
</dbReference>
<proteinExistence type="predicted"/>
<gene>
    <name evidence="1" type="ORF">Gocc_2601</name>
</gene>
<dbReference type="Gene3D" id="2.130.10.10">
    <property type="entry name" value="YVTN repeat-like/Quinoprotein amine dehydrogenase"/>
    <property type="match status" value="1"/>
</dbReference>
<dbReference type="InterPro" id="IPR015943">
    <property type="entry name" value="WD40/YVTN_repeat-like_dom_sf"/>
</dbReference>
<evidence type="ECO:0008006" key="3">
    <source>
        <dbReference type="Google" id="ProtNLM"/>
    </source>
</evidence>
<dbReference type="SUPFAM" id="SSF110296">
    <property type="entry name" value="Oligoxyloglucan reducing end-specific cellobiohydrolase"/>
    <property type="match status" value="1"/>
</dbReference>
<reference evidence="2" key="2">
    <citation type="journal article" date="2019" name="MicrobiologyOpen">
        <title>High-quality draft genome sequence of Gaiella occulta isolated from a 150 meter deep mineral water borehole and comparison with the genome sequences of other deep-branching lineages of the phylum Actinobacteria.</title>
        <authorList>
            <person name="Severino R."/>
            <person name="Froufe H.J.C."/>
            <person name="Barroso C."/>
            <person name="Albuquerque L."/>
            <person name="Lobo-da-Cunha A."/>
            <person name="da Costa M.S."/>
            <person name="Egas C."/>
        </authorList>
    </citation>
    <scope>NUCLEOTIDE SEQUENCE [LARGE SCALE GENOMIC DNA]</scope>
    <source>
        <strain evidence="2">F2-233</strain>
    </source>
</reference>
<protein>
    <recommendedName>
        <fullName evidence="3">Exo-alpha-sialidase</fullName>
    </recommendedName>
</protein>
<dbReference type="CDD" id="cd15482">
    <property type="entry name" value="Sialidase_non-viral"/>
    <property type="match status" value="1"/>
</dbReference>
<dbReference type="InterPro" id="IPR052025">
    <property type="entry name" value="Xyloglucanase_GH74"/>
</dbReference>
<accession>A0A7M2YW88</accession>
<evidence type="ECO:0000313" key="2">
    <source>
        <dbReference type="Proteomes" id="UP000254134"/>
    </source>
</evidence>